<comment type="caution">
    <text evidence="1">The sequence shown here is derived from an EMBL/GenBank/DDBJ whole genome shotgun (WGS) entry which is preliminary data.</text>
</comment>
<dbReference type="EMBL" id="JAKUCV010005840">
    <property type="protein sequence ID" value="KAJ4829643.1"/>
    <property type="molecule type" value="Genomic_DNA"/>
</dbReference>
<evidence type="ECO:0000313" key="2">
    <source>
        <dbReference type="Proteomes" id="UP001141552"/>
    </source>
</evidence>
<keyword evidence="2" id="KW-1185">Reference proteome</keyword>
<sequence>MGHNPKGAKFSLASVTSGSADTRESFIVVVLWPMLLANCVTGGLSPLSTSYSFVIMRERLSLLPHSVTSQGKKIFRALSSGGVTWSRRGKVRRFLFFNYLAICVGRYENKGTTHCLGATKLTLLKQRVWPLDCRRSCLCNDGLQWLRSQRMPMTTGNHPPWAG</sequence>
<dbReference type="Proteomes" id="UP001141552">
    <property type="component" value="Unassembled WGS sequence"/>
</dbReference>
<organism evidence="1 2">
    <name type="scientific">Turnera subulata</name>
    <dbReference type="NCBI Taxonomy" id="218843"/>
    <lineage>
        <taxon>Eukaryota</taxon>
        <taxon>Viridiplantae</taxon>
        <taxon>Streptophyta</taxon>
        <taxon>Embryophyta</taxon>
        <taxon>Tracheophyta</taxon>
        <taxon>Spermatophyta</taxon>
        <taxon>Magnoliopsida</taxon>
        <taxon>eudicotyledons</taxon>
        <taxon>Gunneridae</taxon>
        <taxon>Pentapetalae</taxon>
        <taxon>rosids</taxon>
        <taxon>fabids</taxon>
        <taxon>Malpighiales</taxon>
        <taxon>Passifloraceae</taxon>
        <taxon>Turnera</taxon>
    </lineage>
</organism>
<gene>
    <name evidence="1" type="ORF">Tsubulata_035702</name>
</gene>
<protein>
    <submittedName>
        <fullName evidence="1">Uncharacterized protein</fullName>
    </submittedName>
</protein>
<proteinExistence type="predicted"/>
<reference evidence="1" key="2">
    <citation type="journal article" date="2023" name="Plants (Basel)">
        <title>Annotation of the Turnera subulata (Passifloraceae) Draft Genome Reveals the S-Locus Evolved after the Divergence of Turneroideae from Passifloroideae in a Stepwise Manner.</title>
        <authorList>
            <person name="Henning P.M."/>
            <person name="Roalson E.H."/>
            <person name="Mir W."/>
            <person name="McCubbin A.G."/>
            <person name="Shore J.S."/>
        </authorList>
    </citation>
    <scope>NUCLEOTIDE SEQUENCE</scope>
    <source>
        <strain evidence="1">F60SS</strain>
    </source>
</reference>
<accession>A0A9Q0FDS9</accession>
<dbReference type="AlphaFoldDB" id="A0A9Q0FDS9"/>
<evidence type="ECO:0000313" key="1">
    <source>
        <dbReference type="EMBL" id="KAJ4829643.1"/>
    </source>
</evidence>
<reference evidence="1" key="1">
    <citation type="submission" date="2022-02" db="EMBL/GenBank/DDBJ databases">
        <authorList>
            <person name="Henning P.M."/>
            <person name="McCubbin A.G."/>
            <person name="Shore J.S."/>
        </authorList>
    </citation>
    <scope>NUCLEOTIDE SEQUENCE</scope>
    <source>
        <strain evidence="1">F60SS</strain>
        <tissue evidence="1">Leaves</tissue>
    </source>
</reference>
<name>A0A9Q0FDS9_9ROSI</name>